<keyword evidence="2" id="KW-1185">Reference proteome</keyword>
<gene>
    <name evidence="1" type="ORF">ECRASSUSDP1_LOCUS14853</name>
</gene>
<dbReference type="AlphaFoldDB" id="A0AAD2CXN3"/>
<comment type="caution">
    <text evidence="1">The sequence shown here is derived from an EMBL/GenBank/DDBJ whole genome shotgun (WGS) entry which is preliminary data.</text>
</comment>
<dbReference type="EMBL" id="CAMPGE010014858">
    <property type="protein sequence ID" value="CAI2373507.1"/>
    <property type="molecule type" value="Genomic_DNA"/>
</dbReference>
<organism evidence="1 2">
    <name type="scientific">Euplotes crassus</name>
    <dbReference type="NCBI Taxonomy" id="5936"/>
    <lineage>
        <taxon>Eukaryota</taxon>
        <taxon>Sar</taxon>
        <taxon>Alveolata</taxon>
        <taxon>Ciliophora</taxon>
        <taxon>Intramacronucleata</taxon>
        <taxon>Spirotrichea</taxon>
        <taxon>Hypotrichia</taxon>
        <taxon>Euplotida</taxon>
        <taxon>Euplotidae</taxon>
        <taxon>Moneuplotes</taxon>
    </lineage>
</organism>
<protein>
    <submittedName>
        <fullName evidence="1">Uncharacterized protein</fullName>
    </submittedName>
</protein>
<reference evidence="1" key="1">
    <citation type="submission" date="2023-07" db="EMBL/GenBank/DDBJ databases">
        <authorList>
            <consortium name="AG Swart"/>
            <person name="Singh M."/>
            <person name="Singh A."/>
            <person name="Seah K."/>
            <person name="Emmerich C."/>
        </authorList>
    </citation>
    <scope>NUCLEOTIDE SEQUENCE</scope>
    <source>
        <strain evidence="1">DP1</strain>
    </source>
</reference>
<evidence type="ECO:0000313" key="2">
    <source>
        <dbReference type="Proteomes" id="UP001295684"/>
    </source>
</evidence>
<accession>A0AAD2CXN3</accession>
<dbReference type="Proteomes" id="UP001295684">
    <property type="component" value="Unassembled WGS sequence"/>
</dbReference>
<proteinExistence type="predicted"/>
<name>A0AAD2CXN3_EUPCR</name>
<sequence>MIKDLDNAICDGENGLFLSEENLQEACNFSLGERDNYLDSTNLQLDTDERDGTSINQYPFQYEIPEVIACDDDHVEILLEEPIEIEQPAVLLVDEEEPSTKIPDLFLPPKEKIIKQEKVNTTNKKARFSITEFVQTTYNELEAKQKMVDQGCYTKKGPGRKRANPDRTSEELYTLLWDYMNTRLRKTCNKKLNRTDALTTEFVRICEKLPYYLVINCSSLSIYKKSSYTSFLFSFLESFTSFSSSLNSSNLDIVRSLAEYAMIFFPKTKCLQIIKLLKEENYEESFCSNLERMIALRDCTAKKSIRDFAQKSSILRKIFSLALKVLSHKSFPKNESSECLMRCAEYFINE</sequence>
<evidence type="ECO:0000313" key="1">
    <source>
        <dbReference type="EMBL" id="CAI2373507.1"/>
    </source>
</evidence>